<keyword evidence="8" id="KW-1185">Reference proteome</keyword>
<dbReference type="PANTHER" id="PTHR43172:SF1">
    <property type="entry name" value="ADENYLOSUCCINATE LYASE"/>
    <property type="match status" value="1"/>
</dbReference>
<comment type="pathway">
    <text evidence="5">Purine metabolism; IMP biosynthesis via de novo pathway; 5-amino-1-(5-phospho-D-ribosyl)imidazole-4-carboxamide from 5-amino-1-(5-phospho-D-ribosyl)imidazole-4-carboxylate: step 2/2.</text>
</comment>
<dbReference type="AlphaFoldDB" id="D4LA67"/>
<dbReference type="UniPathway" id="UPA00074">
    <property type="reaction ID" value="UER00132"/>
</dbReference>
<dbReference type="PRINTS" id="PR00149">
    <property type="entry name" value="FUMRATELYASE"/>
</dbReference>
<comment type="catalytic activity">
    <reaction evidence="5">
        <text>(2S)-2-[5-amino-1-(5-phospho-beta-D-ribosyl)imidazole-4-carboxamido]succinate = 5-amino-1-(5-phospho-beta-D-ribosyl)imidazole-4-carboxamide + fumarate</text>
        <dbReference type="Rhea" id="RHEA:23920"/>
        <dbReference type="ChEBI" id="CHEBI:29806"/>
        <dbReference type="ChEBI" id="CHEBI:58443"/>
        <dbReference type="ChEBI" id="CHEBI:58475"/>
        <dbReference type="EC" id="4.3.2.2"/>
    </reaction>
</comment>
<evidence type="ECO:0000256" key="5">
    <source>
        <dbReference type="RuleBase" id="RU361172"/>
    </source>
</evidence>
<dbReference type="GO" id="GO:0005829">
    <property type="term" value="C:cytosol"/>
    <property type="evidence" value="ECO:0007669"/>
    <property type="project" value="TreeGrafter"/>
</dbReference>
<dbReference type="InterPro" id="IPR022761">
    <property type="entry name" value="Fumarate_lyase_N"/>
</dbReference>
<dbReference type="PATRIC" id="fig|213810.4.peg.172"/>
<keyword evidence="1" id="KW-0028">Amino-acid biosynthesis</keyword>
<dbReference type="EC" id="4.3.2.2" evidence="4 5"/>
<sequence length="478" mass="53891">MSHTNSYESPFCTRYASPEMQYLFSADKKFTTWRRLWVALARAEHQLGLPVTQAQVDQLEANVENIDYDVAREREKVCRHDVMSHVYAYGVACPEAKGIIHLGATSCYVGDNTDVIIMRDALQVVRRKLINVIGNLARFADSYKAMPALAYTHLQPAQLTTVGKRATLWINELLMDLEEIDHRIASLKLLGSKGTTGTQASFMELFEGDSSKVKQLEQMIAEEMGFDAVVPVSGQTYSRKVDAQVLAALGGVAQSASKFANDMRILQSFKEMEEPFEKGQIGSSAMAYKRNPMRCERITALARYVMIDTLNPAFTAGTQWFERTLDDSANKRISVAEGFLGVDAILNIMMNVTDGLVVYPKIVRRRVMQELPFMATENIMMDAVKKGGDRQALHERIREYSMIAGKHVKEDGLENDLCELILADEMFMISREEMDKIMQPEQFTGRSQEQVTEFLQEFVQPVLDANQDILNETAELSV</sequence>
<dbReference type="UniPathway" id="UPA00075">
    <property type="reaction ID" value="UER00336"/>
</dbReference>
<dbReference type="Pfam" id="PF10397">
    <property type="entry name" value="ADSL_C"/>
    <property type="match status" value="1"/>
</dbReference>
<dbReference type="OrthoDB" id="9768878at2"/>
<dbReference type="GO" id="GO:0008652">
    <property type="term" value="P:amino acid biosynthetic process"/>
    <property type="evidence" value="ECO:0007669"/>
    <property type="project" value="UniProtKB-KW"/>
</dbReference>
<evidence type="ECO:0000259" key="6">
    <source>
        <dbReference type="SMART" id="SM00998"/>
    </source>
</evidence>
<dbReference type="InterPro" id="IPR000362">
    <property type="entry name" value="Fumarate_lyase_fam"/>
</dbReference>
<evidence type="ECO:0000256" key="3">
    <source>
        <dbReference type="ARBA" id="ARBA00023239"/>
    </source>
</evidence>
<dbReference type="GO" id="GO:0070626">
    <property type="term" value="F:(S)-2-(5-amino-1-(5-phospho-D-ribosyl)imidazole-4-carboxamido) succinate lyase (fumarate-forming) activity"/>
    <property type="evidence" value="ECO:0007669"/>
    <property type="project" value="TreeGrafter"/>
</dbReference>
<evidence type="ECO:0000313" key="8">
    <source>
        <dbReference type="Proteomes" id="UP000007054"/>
    </source>
</evidence>
<dbReference type="GO" id="GO:0006189">
    <property type="term" value="P:'de novo' IMP biosynthetic process"/>
    <property type="evidence" value="ECO:0007669"/>
    <property type="project" value="UniProtKB-UniPathway"/>
</dbReference>
<dbReference type="EMBL" id="FP929052">
    <property type="protein sequence ID" value="CBL16512.1"/>
    <property type="molecule type" value="Genomic_DNA"/>
</dbReference>
<dbReference type="BioCyc" id="RCHA213810:RUM_RS01275-MONOMER"/>
<accession>D4LA67</accession>
<name>D4LA67_RUMC1</name>
<dbReference type="Gene3D" id="1.10.275.60">
    <property type="match status" value="1"/>
</dbReference>
<dbReference type="PROSITE" id="PS00163">
    <property type="entry name" value="FUMARATE_LYASES"/>
    <property type="match status" value="1"/>
</dbReference>
<dbReference type="Proteomes" id="UP000007054">
    <property type="component" value="Chromosome"/>
</dbReference>
<proteinExistence type="inferred from homology"/>
<dbReference type="InterPro" id="IPR004769">
    <property type="entry name" value="Pur_lyase"/>
</dbReference>
<evidence type="ECO:0000256" key="1">
    <source>
        <dbReference type="ARBA" id="ARBA00022605"/>
    </source>
</evidence>
<comment type="pathway">
    <text evidence="5">Purine metabolism; AMP biosynthesis via de novo pathway; AMP from IMP: step 2/2.</text>
</comment>
<dbReference type="GO" id="GO:0004018">
    <property type="term" value="F:N6-(1,2-dicarboxyethyl)AMP AMP-lyase (fumarate-forming) activity"/>
    <property type="evidence" value="ECO:0007669"/>
    <property type="project" value="UniProtKB-UniRule"/>
</dbReference>
<evidence type="ECO:0000256" key="2">
    <source>
        <dbReference type="ARBA" id="ARBA00022755"/>
    </source>
</evidence>
<dbReference type="InterPro" id="IPR008948">
    <property type="entry name" value="L-Aspartase-like"/>
</dbReference>
<evidence type="ECO:0000313" key="7">
    <source>
        <dbReference type="EMBL" id="CBL16512.1"/>
    </source>
</evidence>
<dbReference type="HOGENOM" id="CLU_030949_1_1_9"/>
<comment type="catalytic activity">
    <reaction evidence="5">
        <text>N(6)-(1,2-dicarboxyethyl)-AMP = fumarate + AMP</text>
        <dbReference type="Rhea" id="RHEA:16853"/>
        <dbReference type="ChEBI" id="CHEBI:29806"/>
        <dbReference type="ChEBI" id="CHEBI:57567"/>
        <dbReference type="ChEBI" id="CHEBI:456215"/>
        <dbReference type="EC" id="4.3.2.2"/>
    </reaction>
</comment>
<dbReference type="STRING" id="213810.RUM_02680"/>
<comment type="similarity">
    <text evidence="5">Belongs to the lyase 1 family. Adenylosuccinate lyase subfamily.</text>
</comment>
<gene>
    <name evidence="7" type="ordered locus">RUM_02680</name>
</gene>
<dbReference type="InterPro" id="IPR020557">
    <property type="entry name" value="Fumarate_lyase_CS"/>
</dbReference>
<reference evidence="7 8" key="1">
    <citation type="submission" date="2010-03" db="EMBL/GenBank/DDBJ databases">
        <title>The genome sequence of Ruminococcus sp. 18P13.</title>
        <authorList>
            <consortium name="metaHIT consortium -- http://www.metahit.eu/"/>
            <person name="Pajon A."/>
            <person name="Turner K."/>
            <person name="Parkhill J."/>
            <person name="Bernalier A."/>
        </authorList>
    </citation>
    <scope>NUCLEOTIDE SEQUENCE [LARGE SCALE GENOMIC DNA]</scope>
    <source>
        <strain evidence="8">DSM 18848 / JCM 17042 / 18P13</strain>
    </source>
</reference>
<dbReference type="KEGG" id="rch:RUM_02680"/>
<dbReference type="SMART" id="SM00998">
    <property type="entry name" value="ADSL_C"/>
    <property type="match status" value="1"/>
</dbReference>
<evidence type="ECO:0000256" key="4">
    <source>
        <dbReference type="NCBIfam" id="TIGR00928"/>
    </source>
</evidence>
<dbReference type="InterPro" id="IPR019468">
    <property type="entry name" value="AdenyloSucc_lyase_C"/>
</dbReference>
<dbReference type="Pfam" id="PF00206">
    <property type="entry name" value="Lyase_1"/>
    <property type="match status" value="1"/>
</dbReference>
<feature type="domain" description="Adenylosuccinate lyase C-terminal" evidence="6">
    <location>
        <begin position="371"/>
        <end position="455"/>
    </location>
</feature>
<dbReference type="SUPFAM" id="SSF48557">
    <property type="entry name" value="L-aspartase-like"/>
    <property type="match status" value="1"/>
</dbReference>
<dbReference type="GO" id="GO:0044208">
    <property type="term" value="P:'de novo' AMP biosynthetic process"/>
    <property type="evidence" value="ECO:0007669"/>
    <property type="project" value="UniProtKB-UniPathway"/>
</dbReference>
<dbReference type="PANTHER" id="PTHR43172">
    <property type="entry name" value="ADENYLOSUCCINATE LYASE"/>
    <property type="match status" value="1"/>
</dbReference>
<organism evidence="7 8">
    <name type="scientific">Ruminococcus champanellensis (strain DSM 18848 / JCM 17042 / KCTC 15320 / 18P13)</name>
    <dbReference type="NCBI Taxonomy" id="213810"/>
    <lineage>
        <taxon>Bacteria</taxon>
        <taxon>Bacillati</taxon>
        <taxon>Bacillota</taxon>
        <taxon>Clostridia</taxon>
        <taxon>Eubacteriales</taxon>
        <taxon>Oscillospiraceae</taxon>
        <taxon>Ruminococcus</taxon>
    </lineage>
</organism>
<dbReference type="RefSeq" id="WP_015557419.1">
    <property type="nucleotide sequence ID" value="NC_021039.1"/>
</dbReference>
<dbReference type="Gene3D" id="1.10.40.30">
    <property type="entry name" value="Fumarase/aspartase (C-terminal domain)"/>
    <property type="match status" value="1"/>
</dbReference>
<protein>
    <recommendedName>
        <fullName evidence="4 5">Adenylosuccinate lyase</fullName>
        <shortName evidence="5">ASL</shortName>
        <ecNumber evidence="4 5">4.3.2.2</ecNumber>
    </recommendedName>
    <alternativeName>
        <fullName evidence="5">Adenylosuccinase</fullName>
    </alternativeName>
</protein>
<dbReference type="NCBIfam" id="TIGR00928">
    <property type="entry name" value="purB"/>
    <property type="match status" value="1"/>
</dbReference>
<dbReference type="GeneID" id="83155104"/>
<dbReference type="CDD" id="cd03302">
    <property type="entry name" value="Adenylsuccinate_lyase_2"/>
    <property type="match status" value="1"/>
</dbReference>
<dbReference type="Gene3D" id="1.20.200.10">
    <property type="entry name" value="Fumarase/aspartase (Central domain)"/>
    <property type="match status" value="1"/>
</dbReference>
<keyword evidence="3 5" id="KW-0456">Lyase</keyword>
<keyword evidence="2 5" id="KW-0658">Purine biosynthesis</keyword>
<dbReference type="FunFam" id="1.10.275.60:FF:000001">
    <property type="entry name" value="Adenylosuccinate lyase"/>
    <property type="match status" value="1"/>
</dbReference>